<evidence type="ECO:0000256" key="1">
    <source>
        <dbReference type="ARBA" id="ARBA00001917"/>
    </source>
</evidence>
<protein>
    <submittedName>
        <fullName evidence="6">N-ethylmaleimide reductase</fullName>
        <ecNumber evidence="6">1.-.-.-</ecNumber>
    </submittedName>
</protein>
<dbReference type="CDD" id="cd02933">
    <property type="entry name" value="OYE_like_FMN"/>
    <property type="match status" value="1"/>
</dbReference>
<keyword evidence="7" id="KW-1185">Reference proteome</keyword>
<dbReference type="Pfam" id="PF00724">
    <property type="entry name" value="Oxidored_FMN"/>
    <property type="match status" value="1"/>
</dbReference>
<dbReference type="SUPFAM" id="SSF51395">
    <property type="entry name" value="FMN-linked oxidoreductases"/>
    <property type="match status" value="1"/>
</dbReference>
<feature type="domain" description="NADH:flavin oxidoreductase/NADH oxidase N-terminal" evidence="5">
    <location>
        <begin position="5"/>
        <end position="327"/>
    </location>
</feature>
<keyword evidence="3 6" id="KW-0560">Oxidoreductase</keyword>
<dbReference type="GO" id="GO:0010181">
    <property type="term" value="F:FMN binding"/>
    <property type="evidence" value="ECO:0007669"/>
    <property type="project" value="InterPro"/>
</dbReference>
<comment type="cofactor">
    <cofactor evidence="1">
        <name>FMN</name>
        <dbReference type="ChEBI" id="CHEBI:58210"/>
    </cofactor>
</comment>
<dbReference type="PANTHER" id="PTHR22893:SF91">
    <property type="entry name" value="NADPH DEHYDROGENASE 2-RELATED"/>
    <property type="match status" value="1"/>
</dbReference>
<dbReference type="InterPro" id="IPR013785">
    <property type="entry name" value="Aldolase_TIM"/>
</dbReference>
<dbReference type="EC" id="1.-.-.-" evidence="6"/>
<dbReference type="RefSeq" id="WP_192750102.1">
    <property type="nucleotide sequence ID" value="NZ_BAABJL010000035.1"/>
</dbReference>
<feature type="compositionally biased region" description="Basic and acidic residues" evidence="4">
    <location>
        <begin position="337"/>
        <end position="348"/>
    </location>
</feature>
<dbReference type="PANTHER" id="PTHR22893">
    <property type="entry name" value="NADH OXIDOREDUCTASE-RELATED"/>
    <property type="match status" value="1"/>
</dbReference>
<dbReference type="InterPro" id="IPR001155">
    <property type="entry name" value="OxRdtase_FMN_N"/>
</dbReference>
<proteinExistence type="inferred from homology"/>
<evidence type="ECO:0000256" key="3">
    <source>
        <dbReference type="ARBA" id="ARBA00023002"/>
    </source>
</evidence>
<reference evidence="6" key="1">
    <citation type="submission" date="2020-10" db="EMBL/GenBank/DDBJ databases">
        <title>Sequencing the genomes of 1000 actinobacteria strains.</title>
        <authorList>
            <person name="Klenk H.-P."/>
        </authorList>
    </citation>
    <scope>NUCLEOTIDE SEQUENCE</scope>
    <source>
        <strain evidence="6">DSM 45354</strain>
    </source>
</reference>
<dbReference type="Proteomes" id="UP000638648">
    <property type="component" value="Unassembled WGS sequence"/>
</dbReference>
<evidence type="ECO:0000313" key="6">
    <source>
        <dbReference type="EMBL" id="MBE1605884.1"/>
    </source>
</evidence>
<name>A0A927R8X9_9ACTN</name>
<sequence length="360" mass="38268">MSHAFEPVTIGRYTARNRVVMAPMTRNRAYGPGASPTELMATYYAQRADAGLIITESTQPSPIGQGFPNTPGLHSPEQVEAWRSVTAAVHERGGLIFAQLMHAGRVGHPSLHEERAVPVGPSPVRAIGTVFTMDGPQEFVTPLPLDQAGIRETVADFAAAARNAIAAGFDGVELHGGSGFLLHQFLSTNANQRDDEWGGGVLGRIRFVVELAEAVADAVGADRLGLRVTPGAPYNDIVEDGLHDTYLALADALDPLGLAYLHVSEGSDTELAGRLRKHWNGTLILNPYTPDAHTGPESLKLIESGAADLVSFGALFMANPDLPHRLRLGGPFTAPDHSRAYGGDHEGYTDYPTLSAESAA</sequence>
<evidence type="ECO:0000313" key="7">
    <source>
        <dbReference type="Proteomes" id="UP000638648"/>
    </source>
</evidence>
<organism evidence="6 7">
    <name type="scientific">Actinopolymorpha pittospori</name>
    <dbReference type="NCBI Taxonomy" id="648752"/>
    <lineage>
        <taxon>Bacteria</taxon>
        <taxon>Bacillati</taxon>
        <taxon>Actinomycetota</taxon>
        <taxon>Actinomycetes</taxon>
        <taxon>Propionibacteriales</taxon>
        <taxon>Actinopolymorphaceae</taxon>
        <taxon>Actinopolymorpha</taxon>
    </lineage>
</organism>
<evidence type="ECO:0000259" key="5">
    <source>
        <dbReference type="Pfam" id="PF00724"/>
    </source>
</evidence>
<feature type="region of interest" description="Disordered" evidence="4">
    <location>
        <begin position="337"/>
        <end position="360"/>
    </location>
</feature>
<gene>
    <name evidence="6" type="ORF">HEB94_002732</name>
</gene>
<comment type="caution">
    <text evidence="6">The sequence shown here is derived from an EMBL/GenBank/DDBJ whole genome shotgun (WGS) entry which is preliminary data.</text>
</comment>
<dbReference type="InterPro" id="IPR045247">
    <property type="entry name" value="Oye-like"/>
</dbReference>
<evidence type="ECO:0000256" key="2">
    <source>
        <dbReference type="ARBA" id="ARBA00005979"/>
    </source>
</evidence>
<dbReference type="GO" id="GO:0016628">
    <property type="term" value="F:oxidoreductase activity, acting on the CH-CH group of donors, NAD or NADP as acceptor"/>
    <property type="evidence" value="ECO:0007669"/>
    <property type="project" value="UniProtKB-ARBA"/>
</dbReference>
<dbReference type="EMBL" id="JADBEM010000001">
    <property type="protein sequence ID" value="MBE1605884.1"/>
    <property type="molecule type" value="Genomic_DNA"/>
</dbReference>
<dbReference type="Gene3D" id="3.20.20.70">
    <property type="entry name" value="Aldolase class I"/>
    <property type="match status" value="1"/>
</dbReference>
<dbReference type="FunFam" id="3.20.20.70:FF:000059">
    <property type="entry name" value="N-ethylmaleimide reductase, FMN-linked"/>
    <property type="match status" value="1"/>
</dbReference>
<comment type="similarity">
    <text evidence="2">Belongs to the NADH:flavin oxidoreductase/NADH oxidase family.</text>
</comment>
<evidence type="ECO:0000256" key="4">
    <source>
        <dbReference type="SAM" id="MobiDB-lite"/>
    </source>
</evidence>
<dbReference type="AlphaFoldDB" id="A0A927R8X9"/>
<accession>A0A927R8X9</accession>
<dbReference type="GO" id="GO:0005829">
    <property type="term" value="C:cytosol"/>
    <property type="evidence" value="ECO:0007669"/>
    <property type="project" value="UniProtKB-ARBA"/>
</dbReference>